<evidence type="ECO:0000256" key="1">
    <source>
        <dbReference type="SAM" id="MobiDB-lite"/>
    </source>
</evidence>
<dbReference type="Proteomes" id="UP001196413">
    <property type="component" value="Unassembled WGS sequence"/>
</dbReference>
<comment type="caution">
    <text evidence="2">The sequence shown here is derived from an EMBL/GenBank/DDBJ whole genome shotgun (WGS) entry which is preliminary data.</text>
</comment>
<organism evidence="2 3">
    <name type="scientific">Parelaphostrongylus tenuis</name>
    <name type="common">Meningeal worm</name>
    <dbReference type="NCBI Taxonomy" id="148309"/>
    <lineage>
        <taxon>Eukaryota</taxon>
        <taxon>Metazoa</taxon>
        <taxon>Ecdysozoa</taxon>
        <taxon>Nematoda</taxon>
        <taxon>Chromadorea</taxon>
        <taxon>Rhabditida</taxon>
        <taxon>Rhabditina</taxon>
        <taxon>Rhabditomorpha</taxon>
        <taxon>Strongyloidea</taxon>
        <taxon>Metastrongylidae</taxon>
        <taxon>Parelaphostrongylus</taxon>
    </lineage>
</organism>
<dbReference type="AlphaFoldDB" id="A0AAD5QGK4"/>
<evidence type="ECO:0000313" key="2">
    <source>
        <dbReference type="EMBL" id="KAJ1350517.1"/>
    </source>
</evidence>
<sequence length="124" mass="13617">MKLGSETKQSMQRLTLPDQPAVTGYTTNASKVQRIGSEEFGRIHHIFRTSTTPTTTSSNISLAPCKETLSQSLRRCSSQEDEDLSNPVRVIGVATTSVMQDLKSLHKHALGNSIRSSNARLRCT</sequence>
<reference evidence="2" key="1">
    <citation type="submission" date="2021-06" db="EMBL/GenBank/DDBJ databases">
        <title>Parelaphostrongylus tenuis whole genome reference sequence.</title>
        <authorList>
            <person name="Garwood T.J."/>
            <person name="Larsen P.A."/>
            <person name="Fountain-Jones N.M."/>
            <person name="Garbe J.R."/>
            <person name="Macchietto M.G."/>
            <person name="Kania S.A."/>
            <person name="Gerhold R.W."/>
            <person name="Richards J.E."/>
            <person name="Wolf T.M."/>
        </authorList>
    </citation>
    <scope>NUCLEOTIDE SEQUENCE</scope>
    <source>
        <strain evidence="2">MNPRO001-30</strain>
        <tissue evidence="2">Meninges</tissue>
    </source>
</reference>
<dbReference type="EMBL" id="JAHQIW010000880">
    <property type="protein sequence ID" value="KAJ1350517.1"/>
    <property type="molecule type" value="Genomic_DNA"/>
</dbReference>
<protein>
    <submittedName>
        <fullName evidence="2">Uncharacterized protein</fullName>
    </submittedName>
</protein>
<accession>A0AAD5QGK4</accession>
<gene>
    <name evidence="2" type="ORF">KIN20_006318</name>
</gene>
<keyword evidence="3" id="KW-1185">Reference proteome</keyword>
<feature type="region of interest" description="Disordered" evidence="1">
    <location>
        <begin position="1"/>
        <end position="22"/>
    </location>
</feature>
<evidence type="ECO:0000313" key="3">
    <source>
        <dbReference type="Proteomes" id="UP001196413"/>
    </source>
</evidence>
<name>A0AAD5QGK4_PARTN</name>
<feature type="compositionally biased region" description="Polar residues" evidence="1">
    <location>
        <begin position="1"/>
        <end position="13"/>
    </location>
</feature>
<proteinExistence type="predicted"/>